<comment type="caution">
    <text evidence="5">The sequence shown here is derived from an EMBL/GenBank/DDBJ whole genome shotgun (WGS) entry which is preliminary data.</text>
</comment>
<dbReference type="PANTHER" id="PTHR12411">
    <property type="entry name" value="CYSTEINE PROTEASE FAMILY C1-RELATED"/>
    <property type="match status" value="1"/>
</dbReference>
<dbReference type="InterPro" id="IPR000169">
    <property type="entry name" value="Pept_cys_AS"/>
</dbReference>
<dbReference type="PROSITE" id="PS00640">
    <property type="entry name" value="THIOL_PROTEASE_ASN"/>
    <property type="match status" value="1"/>
</dbReference>
<evidence type="ECO:0000256" key="1">
    <source>
        <dbReference type="ARBA" id="ARBA00008455"/>
    </source>
</evidence>
<keyword evidence="5" id="KW-0645">Protease</keyword>
<evidence type="ECO:0000259" key="4">
    <source>
        <dbReference type="SMART" id="SM00645"/>
    </source>
</evidence>
<dbReference type="InterPro" id="IPR000668">
    <property type="entry name" value="Peptidase_C1A_C"/>
</dbReference>
<evidence type="ECO:0000256" key="3">
    <source>
        <dbReference type="SAM" id="SignalP"/>
    </source>
</evidence>
<dbReference type="SMART" id="SM00645">
    <property type="entry name" value="Pept_C1"/>
    <property type="match status" value="1"/>
</dbReference>
<gene>
    <name evidence="5" type="ORF">J8273_5526</name>
</gene>
<dbReference type="AlphaFoldDB" id="A0A8J6ARL3"/>
<dbReference type="SUPFAM" id="SSF54001">
    <property type="entry name" value="Cysteine proteinases"/>
    <property type="match status" value="1"/>
</dbReference>
<proteinExistence type="inferred from homology"/>
<dbReference type="PROSITE" id="PS00639">
    <property type="entry name" value="THIOL_PROTEASE_HIS"/>
    <property type="match status" value="1"/>
</dbReference>
<evidence type="ECO:0000256" key="2">
    <source>
        <dbReference type="ARBA" id="ARBA00023157"/>
    </source>
</evidence>
<feature type="signal peptide" evidence="3">
    <location>
        <begin position="1"/>
        <end position="22"/>
    </location>
</feature>
<dbReference type="InterPro" id="IPR038765">
    <property type="entry name" value="Papain-like_cys_pep_sf"/>
</dbReference>
<comment type="similarity">
    <text evidence="1">Belongs to the peptidase C1 family.</text>
</comment>
<keyword evidence="5" id="KW-0378">Hydrolase</keyword>
<evidence type="ECO:0000313" key="6">
    <source>
        <dbReference type="Proteomes" id="UP000717585"/>
    </source>
</evidence>
<dbReference type="InterPro" id="IPR025660">
    <property type="entry name" value="Pept_his_AS"/>
</dbReference>
<dbReference type="EMBL" id="JAHDYR010000038">
    <property type="protein sequence ID" value="KAG9392521.1"/>
    <property type="molecule type" value="Genomic_DNA"/>
</dbReference>
<reference evidence="5" key="1">
    <citation type="submission" date="2021-05" db="EMBL/GenBank/DDBJ databases">
        <title>A free-living protist that lacks canonical eukaryotic 1 DNA replication and segregation systems.</title>
        <authorList>
            <person name="Salas-Leiva D.E."/>
            <person name="Tromer E.C."/>
            <person name="Curtis B.A."/>
            <person name="Jerlstrom-Hultqvist J."/>
            <person name="Kolisko M."/>
            <person name="Yi Z."/>
            <person name="Salas-Leiva J.S."/>
            <person name="Gallot-Lavallee L."/>
            <person name="Kops G.J.P.L."/>
            <person name="Archibald J.M."/>
            <person name="Simpson A.G.B."/>
            <person name="Roger A.J."/>
        </authorList>
    </citation>
    <scope>NUCLEOTIDE SEQUENCE</scope>
    <source>
        <strain evidence="5">BICM</strain>
    </source>
</reference>
<dbReference type="CDD" id="cd02620">
    <property type="entry name" value="Peptidase_C1A_CathepsinB"/>
    <property type="match status" value="1"/>
</dbReference>
<protein>
    <submittedName>
        <fullName evidence="5">Papain family cysteine protease</fullName>
    </submittedName>
</protein>
<dbReference type="OrthoDB" id="15078at2759"/>
<keyword evidence="2" id="KW-1015">Disulfide bond</keyword>
<keyword evidence="3" id="KW-0732">Signal</keyword>
<dbReference type="PROSITE" id="PS00139">
    <property type="entry name" value="THIOL_PROTEASE_CYS"/>
    <property type="match status" value="1"/>
</dbReference>
<feature type="chain" id="PRO_5035264560" evidence="3">
    <location>
        <begin position="23"/>
        <end position="318"/>
    </location>
</feature>
<accession>A0A8J6ARL3</accession>
<feature type="domain" description="Peptidase C1A papain C-terminal" evidence="4">
    <location>
        <begin position="93"/>
        <end position="315"/>
    </location>
</feature>
<evidence type="ECO:0000313" key="5">
    <source>
        <dbReference type="EMBL" id="KAG9392521.1"/>
    </source>
</evidence>
<organism evidence="5 6">
    <name type="scientific">Carpediemonas membranifera</name>
    <dbReference type="NCBI Taxonomy" id="201153"/>
    <lineage>
        <taxon>Eukaryota</taxon>
        <taxon>Metamonada</taxon>
        <taxon>Carpediemonas-like organisms</taxon>
        <taxon>Carpediemonas</taxon>
    </lineage>
</organism>
<dbReference type="InterPro" id="IPR025661">
    <property type="entry name" value="Pept_asp_AS"/>
</dbReference>
<dbReference type="InterPro" id="IPR013128">
    <property type="entry name" value="Peptidase_C1A"/>
</dbReference>
<dbReference type="GO" id="GO:0008234">
    <property type="term" value="F:cysteine-type peptidase activity"/>
    <property type="evidence" value="ECO:0007669"/>
    <property type="project" value="InterPro"/>
</dbReference>
<keyword evidence="6" id="KW-1185">Reference proteome</keyword>
<dbReference type="Gene3D" id="3.90.70.10">
    <property type="entry name" value="Cysteine proteinases"/>
    <property type="match status" value="1"/>
</dbReference>
<dbReference type="Pfam" id="PF00112">
    <property type="entry name" value="Peptidase_C1"/>
    <property type="match status" value="1"/>
</dbReference>
<name>A0A8J6ARL3_9EUKA</name>
<dbReference type="PRINTS" id="PR00705">
    <property type="entry name" value="PAPAIN"/>
</dbReference>
<dbReference type="Proteomes" id="UP000717585">
    <property type="component" value="Unassembled WGS sequence"/>
</dbReference>
<dbReference type="GO" id="GO:0006508">
    <property type="term" value="P:proteolysis"/>
    <property type="evidence" value="ECO:0007669"/>
    <property type="project" value="UniProtKB-KW"/>
</dbReference>
<sequence>MIRIFPFLPLLILSIVIALSLATIHHIPHSEFVDLVNRAQDEWVADATFAADRTYADMKHLWMDSAFFDAEVAAADQSIELLGAVEALPAEQLGDSLDWRELEPHCLDYVLNQGQCGSCWAFGSSTALSDRFCIKTGKKSLLSPQDLVACDFAGQLGCHGGYPKRAYEYLEFFGSPSLACFPYTSGVTKVAGHCHHYCADGTAHPHRYYAQKFKSRSYKGVDAIKTALQDGPVTGVMHVYADFPHYKSGIYHHAAGKKLGGHAVAIVGYGVDRESSTPFWIVRNSWGKEWGESGYFRIRMGFNECGIESAASAGFPAV</sequence>